<dbReference type="InterPro" id="IPR000782">
    <property type="entry name" value="FAS1_domain"/>
</dbReference>
<proteinExistence type="predicted"/>
<sequence>MTPPSSLARRAGHAVLPLFALALLSSCGSEPQPDDNDPVLTEDAGALTVAAALGSDPDLSAAQDAIEKSQLTTVLDGPASYTLLAPTNAAFEAVNDRAMPLLEPEHRPVLIAILRNHLLPGHLTPEAIDAAIDREGGPVAMTTLGRTLVYFSRSEGKLYVSLGDTRAALVDSATAVNNGVVIPIDTILAPDPRNAADQ</sequence>
<dbReference type="InterPro" id="IPR036378">
    <property type="entry name" value="FAS1_dom_sf"/>
</dbReference>
<dbReference type="GeneID" id="93686178"/>
<dbReference type="RefSeq" id="WP_160765811.1">
    <property type="nucleotide sequence ID" value="NZ_JAUSWK010000002.1"/>
</dbReference>
<dbReference type="AlphaFoldDB" id="A0A6I4U6C9"/>
<dbReference type="Gene3D" id="2.30.180.10">
    <property type="entry name" value="FAS1 domain"/>
    <property type="match status" value="1"/>
</dbReference>
<dbReference type="Pfam" id="PF02469">
    <property type="entry name" value="Fasciclin"/>
    <property type="match status" value="1"/>
</dbReference>
<dbReference type="PROSITE" id="PS50213">
    <property type="entry name" value="FAS1"/>
    <property type="match status" value="1"/>
</dbReference>
<dbReference type="Proteomes" id="UP001238601">
    <property type="component" value="Unassembled WGS sequence"/>
</dbReference>
<dbReference type="EMBL" id="JAUSWK010000002">
    <property type="protein sequence ID" value="MDQ0565820.1"/>
    <property type="molecule type" value="Genomic_DNA"/>
</dbReference>
<dbReference type="SMART" id="SM00554">
    <property type="entry name" value="FAS1"/>
    <property type="match status" value="1"/>
</dbReference>
<evidence type="ECO:0000313" key="4">
    <source>
        <dbReference type="Proteomes" id="UP000439914"/>
    </source>
</evidence>
<keyword evidence="5" id="KW-1185">Reference proteome</keyword>
<evidence type="ECO:0000313" key="3">
    <source>
        <dbReference type="EMBL" id="MXP34188.1"/>
    </source>
</evidence>
<dbReference type="EMBL" id="WTYG01000001">
    <property type="protein sequence ID" value="MXP34188.1"/>
    <property type="molecule type" value="Genomic_DNA"/>
</dbReference>
<dbReference type="InterPro" id="IPR050904">
    <property type="entry name" value="Adhesion/Biosynth-related"/>
</dbReference>
<dbReference type="GO" id="GO:0005615">
    <property type="term" value="C:extracellular space"/>
    <property type="evidence" value="ECO:0007669"/>
    <property type="project" value="TreeGrafter"/>
</dbReference>
<accession>A0A6I4U6C9</accession>
<reference evidence="2 5" key="2">
    <citation type="submission" date="2023-07" db="EMBL/GenBank/DDBJ databases">
        <title>Genomic Encyclopedia of Type Strains, Phase IV (KMG-IV): sequencing the most valuable type-strain genomes for metagenomic binning, comparative biology and taxonomic classification.</title>
        <authorList>
            <person name="Goeker M."/>
        </authorList>
    </citation>
    <scope>NUCLEOTIDE SEQUENCE [LARGE SCALE GENOMIC DNA]</scope>
    <source>
        <strain evidence="2 5">DSM 14432</strain>
    </source>
</reference>
<dbReference type="PANTHER" id="PTHR10900">
    <property type="entry name" value="PERIOSTIN-RELATED"/>
    <property type="match status" value="1"/>
</dbReference>
<name>A0A6I4U6C9_9SPHN</name>
<protein>
    <submittedName>
        <fullName evidence="2">Surface protein with fasciclin (FAS1) repeats</fullName>
    </submittedName>
</protein>
<evidence type="ECO:0000313" key="5">
    <source>
        <dbReference type="Proteomes" id="UP001238601"/>
    </source>
</evidence>
<organism evidence="3 4">
    <name type="scientific">Qipengyuania citrea</name>
    <dbReference type="NCBI Taxonomy" id="225971"/>
    <lineage>
        <taxon>Bacteria</taxon>
        <taxon>Pseudomonadati</taxon>
        <taxon>Pseudomonadota</taxon>
        <taxon>Alphaproteobacteria</taxon>
        <taxon>Sphingomonadales</taxon>
        <taxon>Erythrobacteraceae</taxon>
        <taxon>Qipengyuania</taxon>
    </lineage>
</organism>
<dbReference type="SUPFAM" id="SSF82153">
    <property type="entry name" value="FAS1 domain"/>
    <property type="match status" value="1"/>
</dbReference>
<evidence type="ECO:0000259" key="1">
    <source>
        <dbReference type="PROSITE" id="PS50213"/>
    </source>
</evidence>
<evidence type="ECO:0000313" key="2">
    <source>
        <dbReference type="EMBL" id="MDQ0565820.1"/>
    </source>
</evidence>
<reference evidence="3 4" key="1">
    <citation type="submission" date="2019-12" db="EMBL/GenBank/DDBJ databases">
        <title>Genomic-based taxomic classification of the family Erythrobacteraceae.</title>
        <authorList>
            <person name="Xu L."/>
        </authorList>
    </citation>
    <scope>NUCLEOTIDE SEQUENCE [LARGE SCALE GENOMIC DNA]</scope>
    <source>
        <strain evidence="3 4">CGMCC 1.8703</strain>
    </source>
</reference>
<dbReference type="PANTHER" id="PTHR10900:SF77">
    <property type="entry name" value="FI19380P1"/>
    <property type="match status" value="1"/>
</dbReference>
<dbReference type="Proteomes" id="UP000439914">
    <property type="component" value="Unassembled WGS sequence"/>
</dbReference>
<gene>
    <name evidence="3" type="ORF">GRI55_00200</name>
    <name evidence="2" type="ORF">QOZ97_001353</name>
</gene>
<comment type="caution">
    <text evidence="3">The sequence shown here is derived from an EMBL/GenBank/DDBJ whole genome shotgun (WGS) entry which is preliminary data.</text>
</comment>
<feature type="domain" description="FAS1" evidence="1">
    <location>
        <begin position="46"/>
        <end position="188"/>
    </location>
</feature>